<dbReference type="OrthoDB" id="437922at2759"/>
<feature type="compositionally biased region" description="Basic and acidic residues" evidence="1">
    <location>
        <begin position="542"/>
        <end position="554"/>
    </location>
</feature>
<dbReference type="PANTHER" id="PTHR12975:SF6">
    <property type="entry name" value="TRAFFICKING PROTEIN PARTICLE COMPLEX SUBUNIT 8"/>
    <property type="match status" value="1"/>
</dbReference>
<dbReference type="InterPro" id="IPR058541">
    <property type="entry name" value="Ig_TPPC8_1st"/>
</dbReference>
<dbReference type="Pfam" id="PF24544">
    <property type="entry name" value="Ig_TPPC8_2nd"/>
    <property type="match status" value="1"/>
</dbReference>
<gene>
    <name evidence="4" type="ORF">H4R20_003382</name>
</gene>
<protein>
    <submittedName>
        <fullName evidence="4">Uncharacterized protein</fullName>
    </submittedName>
</protein>
<organism evidence="4 5">
    <name type="scientific">Coemansia guatemalensis</name>
    <dbReference type="NCBI Taxonomy" id="2761395"/>
    <lineage>
        <taxon>Eukaryota</taxon>
        <taxon>Fungi</taxon>
        <taxon>Fungi incertae sedis</taxon>
        <taxon>Zoopagomycota</taxon>
        <taxon>Kickxellomycotina</taxon>
        <taxon>Kickxellomycetes</taxon>
        <taxon>Kickxellales</taxon>
        <taxon>Kickxellaceae</taxon>
        <taxon>Coemansia</taxon>
    </lineage>
</organism>
<sequence length="1444" mass="159399">MPRPTLPQKRDFVAKAFCPRILVLSSPAIADACAVNGCSTFADLLAPFGQDVSTQVTIQDSQGAPYFLDKVNVKFTTDFKIEKHKQPGRAEIDELVRMSVAGDAGQTGVPFLTDKGVNADVLATDDIGAWSPWYTVFRQQWINEMQASEHESFMHPVVCMLVASGSEEDPVEAMRSLQSHAAIHRVHSQSFSGTSVLLYYLLVHDGRDTGALQKIDQKFDQVRRAFGQNSSLLKINSNAELIEADNNDREKISSIWSNSLSMTQPLAATAVADKVFGSMLTMRDVVALKESVKQMMVRSVVPHMQYMIRVLSDQTANQRRGITGRLFSAGRRYFGASTKTTSTMVGVDGDVYFRYDSPEALMRKLADYSFMLKDFRFAQSVYQVARRDFQSEKAWKCYAGAQEMVGVCKLMLEIHASRAEFDSNFEDAVAMYFHKTQTPCQYLALRSIVIYYELLKHNRLYSYAPGALLRTPSNMGALYGLICEQAAYAYMKLPDRPELRKFSFYTMIAGQAYKKSEIGGLAQRCFRMVRMALCASTRKSSTSRDSDVKDEPEAHGANNEDDTDAQHVTASTSWSSIDSYINHELGLQCISAQNYDEALQYFMALLSDDDIPAKLQSKYLQELLQLFLERCDSAAEEAKTAAAKPDIVMELSIPTIDPCMTRIIMSPDLEGEDGIFEWRQGGAAPSRLANNALNTAANLCCSVGEDVAILLVVSNPLTIGVTLNGFTLACDFKPVDDEASASETASPALDVSSVASVVLEGGQTAMVSITITPHRAGNLEIVGASYLLCDILPIYKPLKLPGRRLNDTAEQRISPTYSPDTWLGFRVDPSFPRLEVFLDDFPDTLVSGSMHRASVRIINRGSRPCYNIALWLSHPSFFDVRSSRKGDSSADTPEDDSECGDVQSMYVYSDKVQEAEQVQVTNVLRECSMFVVAGQTLASPAFSNIPASEDATASLHQLPKPIESLDPKETLTVPIWIRGDRVGAHTLSLAVGASMTQTAAALTATAPCNMRSRVFDIDLVVTPSLRVNAFVRPSIRNPHERILGIEVENMQPALDIELVQTTFSSGYYKLSPLYAPSSCASGSSSYQDRVRVGPHQTINLMYNASPYDSTADAANIALEERAQPEMFTINALRQYIFSNEKPTMLPPPIALVYSNAVLGERGIDCVHSSLQGYISRSQASRRRNLLRGAYPLIPDKYLPVLFPLYETFGIDFVLFWSEVGGSRRSGHHSISGIDLGVPHDYIIEALNPPLKGIARTWLKDTMREREALIQSIADRSTMARRQERPLDLSIKLVSVSQSASSGAASAFYLADVDITVYNHSWRHAYDFALDLISPTEISKLVPIGVRLDYSGSRSAWSWCGTTHHLMSVAPHGSESVRARLACSSAGIIDIGLWELNVQARQPNQQSLVPSDASKSTTIGGKYTSKNLECTLHPLQPCFVNINTN</sequence>
<dbReference type="InterPro" id="IPR024420">
    <property type="entry name" value="TRAPP_III_complex_Trs85"/>
</dbReference>
<reference evidence="4" key="1">
    <citation type="submission" date="2022-07" db="EMBL/GenBank/DDBJ databases">
        <title>Phylogenomic reconstructions and comparative analyses of Kickxellomycotina fungi.</title>
        <authorList>
            <person name="Reynolds N.K."/>
            <person name="Stajich J.E."/>
            <person name="Barry K."/>
            <person name="Grigoriev I.V."/>
            <person name="Crous P."/>
            <person name="Smith M.E."/>
        </authorList>
    </citation>
    <scope>NUCLEOTIDE SEQUENCE</scope>
    <source>
        <strain evidence="4">NRRL 1565</strain>
    </source>
</reference>
<accession>A0A9W8LT30</accession>
<dbReference type="EMBL" id="JANBUO010000697">
    <property type="protein sequence ID" value="KAJ2802179.1"/>
    <property type="molecule type" value="Genomic_DNA"/>
</dbReference>
<evidence type="ECO:0000259" key="3">
    <source>
        <dbReference type="Pfam" id="PF24545"/>
    </source>
</evidence>
<dbReference type="PANTHER" id="PTHR12975">
    <property type="entry name" value="TRANSPORT PROTEIN TRAPP"/>
    <property type="match status" value="1"/>
</dbReference>
<dbReference type="Pfam" id="PF12739">
    <property type="entry name" value="TRAPPC-Trs85"/>
    <property type="match status" value="1"/>
</dbReference>
<evidence type="ECO:0000259" key="2">
    <source>
        <dbReference type="Pfam" id="PF24544"/>
    </source>
</evidence>
<dbReference type="Proteomes" id="UP001140094">
    <property type="component" value="Unassembled WGS sequence"/>
</dbReference>
<feature type="domain" description="TPPC8 first Ig-like" evidence="3">
    <location>
        <begin position="690"/>
        <end position="845"/>
    </location>
</feature>
<evidence type="ECO:0000313" key="4">
    <source>
        <dbReference type="EMBL" id="KAJ2802179.1"/>
    </source>
</evidence>
<evidence type="ECO:0000256" key="1">
    <source>
        <dbReference type="SAM" id="MobiDB-lite"/>
    </source>
</evidence>
<feature type="domain" description="TPPC8 second Ig-like" evidence="2">
    <location>
        <begin position="848"/>
        <end position="987"/>
    </location>
</feature>
<proteinExistence type="predicted"/>
<dbReference type="Pfam" id="PF24545">
    <property type="entry name" value="Ig_TPPC8_1st"/>
    <property type="match status" value="1"/>
</dbReference>
<evidence type="ECO:0000313" key="5">
    <source>
        <dbReference type="Proteomes" id="UP001140094"/>
    </source>
</evidence>
<name>A0A9W8LT30_9FUNG</name>
<dbReference type="InterPro" id="IPR058538">
    <property type="entry name" value="Ig_TPPC8_2nd"/>
</dbReference>
<keyword evidence="5" id="KW-1185">Reference proteome</keyword>
<dbReference type="GO" id="GO:1990072">
    <property type="term" value="C:TRAPPIII protein complex"/>
    <property type="evidence" value="ECO:0007669"/>
    <property type="project" value="TreeGrafter"/>
</dbReference>
<feature type="region of interest" description="Disordered" evidence="1">
    <location>
        <begin position="541"/>
        <end position="568"/>
    </location>
</feature>
<comment type="caution">
    <text evidence="4">The sequence shown here is derived from an EMBL/GenBank/DDBJ whole genome shotgun (WGS) entry which is preliminary data.</text>
</comment>